<dbReference type="GO" id="GO:0003700">
    <property type="term" value="F:DNA-binding transcription factor activity"/>
    <property type="evidence" value="ECO:0007669"/>
    <property type="project" value="InterPro"/>
</dbReference>
<accession>H1KWN2</accession>
<keyword evidence="1" id="KW-0805">Transcription regulation</keyword>
<dbReference type="Gene3D" id="1.10.10.10">
    <property type="entry name" value="Winged helix-like DNA-binding domain superfamily/Winged helix DNA-binding domain"/>
    <property type="match status" value="1"/>
</dbReference>
<dbReference type="AlphaFoldDB" id="H1KWN2"/>
<dbReference type="InterPro" id="IPR051081">
    <property type="entry name" value="HTH_MetalResp_TranReg"/>
</dbReference>
<keyword evidence="8" id="KW-1185">Reference proteome</keyword>
<dbReference type="PANTHER" id="PTHR33154:SF38">
    <property type="entry name" value="HTH ARSR-TYPE DOMAIN-CONTAINING PROTEIN"/>
    <property type="match status" value="1"/>
</dbReference>
<feature type="domain" description="HTH arsR-type" evidence="6">
    <location>
        <begin position="1"/>
        <end position="84"/>
    </location>
</feature>
<evidence type="ECO:0000313" key="8">
    <source>
        <dbReference type="Proteomes" id="UP000003706"/>
    </source>
</evidence>
<keyword evidence="2" id="KW-0238">DNA-binding</keyword>
<dbReference type="PROSITE" id="PS50987">
    <property type="entry name" value="HTH_ARSR_2"/>
    <property type="match status" value="1"/>
</dbReference>
<evidence type="ECO:0000256" key="4">
    <source>
        <dbReference type="SAM" id="Phobius"/>
    </source>
</evidence>
<evidence type="ECO:0000256" key="1">
    <source>
        <dbReference type="ARBA" id="ARBA00023015"/>
    </source>
</evidence>
<dbReference type="InterPro" id="IPR036390">
    <property type="entry name" value="WH_DNA-bd_sf"/>
</dbReference>
<dbReference type="PRINTS" id="PR00778">
    <property type="entry name" value="HTHARSR"/>
</dbReference>
<dbReference type="GO" id="GO:0003677">
    <property type="term" value="F:DNA binding"/>
    <property type="evidence" value="ECO:0007669"/>
    <property type="project" value="UniProtKB-KW"/>
</dbReference>
<dbReference type="InterPro" id="IPR036388">
    <property type="entry name" value="WH-like_DNA-bd_sf"/>
</dbReference>
<dbReference type="Proteomes" id="UP000003706">
    <property type="component" value="Unassembled WGS sequence"/>
</dbReference>
<gene>
    <name evidence="7" type="ORF">MetfoDRAFT_0205</name>
</gene>
<keyword evidence="4" id="KW-0812">Transmembrane</keyword>
<dbReference type="PATRIC" id="fig|647171.4.peg.203"/>
<comment type="caution">
    <text evidence="7">The sequence shown here is derived from an EMBL/GenBank/DDBJ whole genome shotgun (WGS) entry which is preliminary data.</text>
</comment>
<name>H1KWN2_9EURY</name>
<dbReference type="RefSeq" id="WP_007043651.1">
    <property type="nucleotide sequence ID" value="NZ_AGJL01000003.1"/>
</dbReference>
<protein>
    <submittedName>
        <fullName evidence="7">Regulatory protein ArsR</fullName>
    </submittedName>
</protein>
<sequence>MMRILKTKIDILKLLNERNYTVSELSEKLGKSKSTISEHLNVLYKMGLVEKESYSKWVYYKITDKGKKVLENLESLILILGSIFTLIGIWVYYLRGIRTKEVHVLSKSVANSYTKVGFHQDILFLSFLGISIILLIFIGYLTYKIIRK</sequence>
<dbReference type="Pfam" id="PF01022">
    <property type="entry name" value="HTH_5"/>
    <property type="match status" value="1"/>
</dbReference>
<dbReference type="CDD" id="cd00090">
    <property type="entry name" value="HTH_ARSR"/>
    <property type="match status" value="1"/>
</dbReference>
<keyword evidence="3" id="KW-0804">Transcription</keyword>
<evidence type="ECO:0000313" key="7">
    <source>
        <dbReference type="EMBL" id="EHP89147.1"/>
    </source>
</evidence>
<dbReference type="InterPro" id="IPR001387">
    <property type="entry name" value="Cro/C1-type_HTH"/>
</dbReference>
<keyword evidence="4" id="KW-0472">Membrane</keyword>
<organism evidence="7 8">
    <name type="scientific">Methanotorris formicicus Mc-S-70</name>
    <dbReference type="NCBI Taxonomy" id="647171"/>
    <lineage>
        <taxon>Archaea</taxon>
        <taxon>Methanobacteriati</taxon>
        <taxon>Methanobacteriota</taxon>
        <taxon>Methanomada group</taxon>
        <taxon>Methanococci</taxon>
        <taxon>Methanococcales</taxon>
        <taxon>Methanocaldococcaceae</taxon>
        <taxon>Methanotorris</taxon>
    </lineage>
</organism>
<dbReference type="PROSITE" id="PS50943">
    <property type="entry name" value="HTH_CROC1"/>
    <property type="match status" value="1"/>
</dbReference>
<reference evidence="7 8" key="1">
    <citation type="submission" date="2011-09" db="EMBL/GenBank/DDBJ databases">
        <title>The draft genome of Methanotorris formicicus Mc-S-70.</title>
        <authorList>
            <consortium name="US DOE Joint Genome Institute (JGI-PGF)"/>
            <person name="Lucas S."/>
            <person name="Han J."/>
            <person name="Lapidus A."/>
            <person name="Cheng J.-F."/>
            <person name="Goodwin L."/>
            <person name="Pitluck S."/>
            <person name="Peters L."/>
            <person name="Land M.L."/>
            <person name="Hauser L."/>
            <person name="Sieprawska-Lupa M."/>
            <person name="Takai K."/>
            <person name="Miyazaki J."/>
            <person name="Whitman W."/>
            <person name="Woyke T.J."/>
        </authorList>
    </citation>
    <scope>NUCLEOTIDE SEQUENCE [LARGE SCALE GENOMIC DNA]</scope>
    <source>
        <strain evidence="7 8">Mc-S-70</strain>
    </source>
</reference>
<dbReference type="PANTHER" id="PTHR33154">
    <property type="entry name" value="TRANSCRIPTIONAL REGULATOR, ARSR FAMILY"/>
    <property type="match status" value="1"/>
</dbReference>
<evidence type="ECO:0000259" key="6">
    <source>
        <dbReference type="PROSITE" id="PS50987"/>
    </source>
</evidence>
<keyword evidence="4" id="KW-1133">Transmembrane helix</keyword>
<dbReference type="NCBIfam" id="NF033788">
    <property type="entry name" value="HTH_metalloreg"/>
    <property type="match status" value="1"/>
</dbReference>
<dbReference type="STRING" id="647171.MetfoDRAFT_0205"/>
<feature type="transmembrane region" description="Helical" evidence="4">
    <location>
        <begin position="122"/>
        <end position="143"/>
    </location>
</feature>
<dbReference type="EMBL" id="AGJL01000003">
    <property type="protein sequence ID" value="EHP89147.1"/>
    <property type="molecule type" value="Genomic_DNA"/>
</dbReference>
<evidence type="ECO:0000259" key="5">
    <source>
        <dbReference type="PROSITE" id="PS50943"/>
    </source>
</evidence>
<proteinExistence type="predicted"/>
<evidence type="ECO:0000256" key="3">
    <source>
        <dbReference type="ARBA" id="ARBA00023163"/>
    </source>
</evidence>
<evidence type="ECO:0000256" key="2">
    <source>
        <dbReference type="ARBA" id="ARBA00023125"/>
    </source>
</evidence>
<feature type="transmembrane region" description="Helical" evidence="4">
    <location>
        <begin position="75"/>
        <end position="93"/>
    </location>
</feature>
<dbReference type="InterPro" id="IPR011991">
    <property type="entry name" value="ArsR-like_HTH"/>
</dbReference>
<dbReference type="SUPFAM" id="SSF46785">
    <property type="entry name" value="Winged helix' DNA-binding domain"/>
    <property type="match status" value="1"/>
</dbReference>
<feature type="domain" description="HTH cro/C1-type" evidence="5">
    <location>
        <begin position="11"/>
        <end position="37"/>
    </location>
</feature>
<dbReference type="SMART" id="SM00418">
    <property type="entry name" value="HTH_ARSR"/>
    <property type="match status" value="1"/>
</dbReference>
<dbReference type="InterPro" id="IPR001845">
    <property type="entry name" value="HTH_ArsR_DNA-bd_dom"/>
</dbReference>